<reference evidence="2 3" key="1">
    <citation type="journal article" date="2006" name="Int. J. Syst. Evol. Microbiol.">
        <title>Dyella yeojuensis sp. nov., isolated from greenhouse soil in Korea.</title>
        <authorList>
            <person name="Kim B.Y."/>
            <person name="Weon H.Y."/>
            <person name="Lee K.H."/>
            <person name="Seok S.J."/>
            <person name="Kwon S.W."/>
            <person name="Go S.J."/>
            <person name="Stackebrandt E."/>
        </authorList>
    </citation>
    <scope>NUCLEOTIDE SEQUENCE [LARGE SCALE GENOMIC DNA]</scope>
    <source>
        <strain evidence="2 3">DSM 17673</strain>
    </source>
</reference>
<feature type="region of interest" description="Disordered" evidence="1">
    <location>
        <begin position="346"/>
        <end position="375"/>
    </location>
</feature>
<proteinExistence type="predicted"/>
<name>A0A7X5TP86_9GAMM</name>
<sequence length="375" mass="42062">MRITLAALVMLLVTGCRSIGYYAHVTHGQMALLHERRPISKVLADPKTPDTTRKRLALATEARRFASTRLDLPDNRSYTYFVQLDRPWVAWNVFATPELSVAPVTHCFPIAGCVAYRGYFRKDLADREAVRESALGHDVAIGEVPAYSTLGWFADPILSSMLRWDDDELAGTIFHELAHQKVYVKNDSSFNESFATFVEREGLREWRLSRHQPPPDGKGDALQRAFTQQVLALRDRLKAIYAQAWTDDAKRVAKAEAFEDFRGRYLAWRGDEAGGDHRYDRWMSRPLNNATLLPFGLYDTWVPSFATLFDESGRSWPAFFARVKTLSRLAPAERTLALERLASAASRAPAGGGRRRRDVTATPSASGPPCASGTP</sequence>
<accession>A0A7X5TP86</accession>
<dbReference type="AlphaFoldDB" id="A0A7X5TP86"/>
<dbReference type="GO" id="GO:0004177">
    <property type="term" value="F:aminopeptidase activity"/>
    <property type="evidence" value="ECO:0007669"/>
    <property type="project" value="UniProtKB-KW"/>
</dbReference>
<dbReference type="PROSITE" id="PS51257">
    <property type="entry name" value="PROKAR_LIPOPROTEIN"/>
    <property type="match status" value="1"/>
</dbReference>
<dbReference type="InterPro" id="IPR014553">
    <property type="entry name" value="Aminopept"/>
</dbReference>
<dbReference type="EMBL" id="JAAQTL010000001">
    <property type="protein sequence ID" value="NID14449.1"/>
    <property type="molecule type" value="Genomic_DNA"/>
</dbReference>
<organism evidence="2 3">
    <name type="scientific">Luteibacter yeojuensis</name>
    <dbReference type="NCBI Taxonomy" id="345309"/>
    <lineage>
        <taxon>Bacteria</taxon>
        <taxon>Pseudomonadati</taxon>
        <taxon>Pseudomonadota</taxon>
        <taxon>Gammaproteobacteria</taxon>
        <taxon>Lysobacterales</taxon>
        <taxon>Rhodanobacteraceae</taxon>
        <taxon>Luteibacter</taxon>
    </lineage>
</organism>
<evidence type="ECO:0000256" key="1">
    <source>
        <dbReference type="SAM" id="MobiDB-lite"/>
    </source>
</evidence>
<comment type="caution">
    <text evidence="2">The sequence shown here is derived from an EMBL/GenBank/DDBJ whole genome shotgun (WGS) entry which is preliminary data.</text>
</comment>
<evidence type="ECO:0000313" key="2">
    <source>
        <dbReference type="EMBL" id="NID14449.1"/>
    </source>
</evidence>
<evidence type="ECO:0000313" key="3">
    <source>
        <dbReference type="Proteomes" id="UP000518878"/>
    </source>
</evidence>
<gene>
    <name evidence="2" type="ORF">HBF32_03100</name>
</gene>
<dbReference type="RefSeq" id="WP_166698162.1">
    <property type="nucleotide sequence ID" value="NZ_JAAQTL010000001.1"/>
</dbReference>
<keyword evidence="2" id="KW-0031">Aminopeptidase</keyword>
<dbReference type="Pfam" id="PF10023">
    <property type="entry name" value="Aminopep"/>
    <property type="match status" value="1"/>
</dbReference>
<keyword evidence="2" id="KW-0645">Protease</keyword>
<dbReference type="PIRSF" id="PIRSF029285">
    <property type="entry name" value="Aminopept"/>
    <property type="match status" value="1"/>
</dbReference>
<keyword evidence="2" id="KW-0378">Hydrolase</keyword>
<dbReference type="Proteomes" id="UP000518878">
    <property type="component" value="Unassembled WGS sequence"/>
</dbReference>
<keyword evidence="3" id="KW-1185">Reference proteome</keyword>
<protein>
    <submittedName>
        <fullName evidence="2">Aminopeptidase</fullName>
    </submittedName>
</protein>